<dbReference type="InterPro" id="IPR021215">
    <property type="entry name" value="DUF2752"/>
</dbReference>
<sequence length="137" mass="15366">MSQQHKLYVFVLLACSAGYIWLYYHISKHFSNNTIGEVCLIKSFTGFPCPSCGSTRSVVALLGGNFYEALLVNPIGYVLLSGLVIAPVWILKDLLTADSSFYNFFRSTELFLQKPQHYVPLALLVLANWVWNIAKGL</sequence>
<keyword evidence="1" id="KW-0472">Membrane</keyword>
<keyword evidence="3" id="KW-1185">Reference proteome</keyword>
<name>A0ABW5UBX5_9SPHI</name>
<evidence type="ECO:0000313" key="3">
    <source>
        <dbReference type="Proteomes" id="UP001597418"/>
    </source>
</evidence>
<feature type="transmembrane region" description="Helical" evidence="1">
    <location>
        <begin position="75"/>
        <end position="95"/>
    </location>
</feature>
<gene>
    <name evidence="2" type="ORF">ACFSQ6_08020</name>
</gene>
<organism evidence="2 3">
    <name type="scientific">Sphingobacterium populi</name>
    <dbReference type="NCBI Taxonomy" id="1812824"/>
    <lineage>
        <taxon>Bacteria</taxon>
        <taxon>Pseudomonadati</taxon>
        <taxon>Bacteroidota</taxon>
        <taxon>Sphingobacteriia</taxon>
        <taxon>Sphingobacteriales</taxon>
        <taxon>Sphingobacteriaceae</taxon>
        <taxon>Sphingobacterium</taxon>
    </lineage>
</organism>
<keyword evidence="1" id="KW-1133">Transmembrane helix</keyword>
<dbReference type="Pfam" id="PF10825">
    <property type="entry name" value="DUF2752"/>
    <property type="match status" value="1"/>
</dbReference>
<reference evidence="3" key="1">
    <citation type="journal article" date="2019" name="Int. J. Syst. Evol. Microbiol.">
        <title>The Global Catalogue of Microorganisms (GCM) 10K type strain sequencing project: providing services to taxonomists for standard genome sequencing and annotation.</title>
        <authorList>
            <consortium name="The Broad Institute Genomics Platform"/>
            <consortium name="The Broad Institute Genome Sequencing Center for Infectious Disease"/>
            <person name="Wu L."/>
            <person name="Ma J."/>
        </authorList>
    </citation>
    <scope>NUCLEOTIDE SEQUENCE [LARGE SCALE GENOMIC DNA]</scope>
    <source>
        <strain evidence="3">KCTC 42247</strain>
    </source>
</reference>
<evidence type="ECO:0000313" key="2">
    <source>
        <dbReference type="EMBL" id="MFD2743342.1"/>
    </source>
</evidence>
<dbReference type="RefSeq" id="WP_066755923.1">
    <property type="nucleotide sequence ID" value="NZ_JBHUMB010000006.1"/>
</dbReference>
<dbReference type="Proteomes" id="UP001597418">
    <property type="component" value="Unassembled WGS sequence"/>
</dbReference>
<comment type="caution">
    <text evidence="2">The sequence shown here is derived from an EMBL/GenBank/DDBJ whole genome shotgun (WGS) entry which is preliminary data.</text>
</comment>
<evidence type="ECO:0000256" key="1">
    <source>
        <dbReference type="SAM" id="Phobius"/>
    </source>
</evidence>
<accession>A0ABW5UBX5</accession>
<proteinExistence type="predicted"/>
<dbReference type="EMBL" id="JBHUMB010000006">
    <property type="protein sequence ID" value="MFD2743342.1"/>
    <property type="molecule type" value="Genomic_DNA"/>
</dbReference>
<feature type="transmembrane region" description="Helical" evidence="1">
    <location>
        <begin position="7"/>
        <end position="24"/>
    </location>
</feature>
<protein>
    <submittedName>
        <fullName evidence="2">DUF2752 domain-containing protein</fullName>
    </submittedName>
</protein>
<keyword evidence="1" id="KW-0812">Transmembrane</keyword>